<evidence type="ECO:0000256" key="8">
    <source>
        <dbReference type="ARBA" id="ARBA00024235"/>
    </source>
</evidence>
<dbReference type="EMBL" id="CAADFL010000106">
    <property type="protein sequence ID" value="VFK09473.1"/>
    <property type="molecule type" value="Genomic_DNA"/>
</dbReference>
<sequence>MNTYESEQEQLEALQKWWKENGRAVISGIALGAVVIIGWSSWQVYTTQQAEKASLHYDRLLASARDSSYEQTIEQGNFLVEELPTSGYAALAALVTAKAAFRQHDMQKAKTYLQLAIDQKKSEAVQRIARLRLARLLMDEKKWDDAMALLDGDAGEFADLYEEARGDIFLARGDSDEARSAYERVLAGGKSQVRVRMKLDDLGSGEINN</sequence>
<protein>
    <recommendedName>
        <fullName evidence="8">Ancillary SecYEG translocon subunit</fullName>
    </recommendedName>
</protein>
<evidence type="ECO:0000313" key="12">
    <source>
        <dbReference type="EMBL" id="VFJ63108.1"/>
    </source>
</evidence>
<organism evidence="13">
    <name type="scientific">Candidatus Kentrum sp. FM</name>
    <dbReference type="NCBI Taxonomy" id="2126340"/>
    <lineage>
        <taxon>Bacteria</taxon>
        <taxon>Pseudomonadati</taxon>
        <taxon>Pseudomonadota</taxon>
        <taxon>Gammaproteobacteria</taxon>
        <taxon>Candidatus Kentrum</taxon>
    </lineage>
</organism>
<evidence type="ECO:0000256" key="5">
    <source>
        <dbReference type="ARBA" id="ARBA00023136"/>
    </source>
</evidence>
<dbReference type="InterPro" id="IPR026039">
    <property type="entry name" value="YfgM"/>
</dbReference>
<reference evidence="13" key="1">
    <citation type="submission" date="2019-02" db="EMBL/GenBank/DDBJ databases">
        <authorList>
            <person name="Gruber-Vodicka R. H."/>
            <person name="Seah K. B. B."/>
        </authorList>
    </citation>
    <scope>NUCLEOTIDE SEQUENCE</scope>
    <source>
        <strain evidence="12">BECK_BZ163</strain>
        <strain evidence="13">BECK_BZ164</strain>
        <strain evidence="11">BECK_BZ165</strain>
    </source>
</reference>
<evidence type="ECO:0000256" key="3">
    <source>
        <dbReference type="ARBA" id="ARBA00022692"/>
    </source>
</evidence>
<evidence type="ECO:0000313" key="13">
    <source>
        <dbReference type="EMBL" id="VFK09473.1"/>
    </source>
</evidence>
<evidence type="ECO:0000256" key="4">
    <source>
        <dbReference type="ARBA" id="ARBA00022989"/>
    </source>
</evidence>
<dbReference type="AlphaFoldDB" id="A0A450VXD3"/>
<dbReference type="Gene3D" id="1.25.40.10">
    <property type="entry name" value="Tetratricopeptide repeat domain"/>
    <property type="match status" value="1"/>
</dbReference>
<comment type="similarity">
    <text evidence="7">Belongs to the YfgM family.</text>
</comment>
<evidence type="ECO:0000313" key="11">
    <source>
        <dbReference type="EMBL" id="VFJ45109.1"/>
    </source>
</evidence>
<evidence type="ECO:0000256" key="9">
    <source>
        <dbReference type="SAM" id="Phobius"/>
    </source>
</evidence>
<dbReference type="GO" id="GO:0005886">
    <property type="term" value="C:plasma membrane"/>
    <property type="evidence" value="ECO:0007669"/>
    <property type="project" value="UniProtKB-SubCell"/>
</dbReference>
<keyword evidence="3 9" id="KW-0812">Transmembrane</keyword>
<dbReference type="SUPFAM" id="SSF48452">
    <property type="entry name" value="TPR-like"/>
    <property type="match status" value="1"/>
</dbReference>
<dbReference type="GO" id="GO:0044877">
    <property type="term" value="F:protein-containing complex binding"/>
    <property type="evidence" value="ECO:0007669"/>
    <property type="project" value="InterPro"/>
</dbReference>
<evidence type="ECO:0000256" key="7">
    <source>
        <dbReference type="ARBA" id="ARBA00024197"/>
    </source>
</evidence>
<comment type="subcellular location">
    <subcellularLocation>
        <location evidence="1">Cell membrane</location>
        <topology evidence="1">Single-pass type II membrane protein</topology>
    </subcellularLocation>
</comment>
<name>A0A450VXD3_9GAMM</name>
<evidence type="ECO:0000256" key="2">
    <source>
        <dbReference type="ARBA" id="ARBA00022475"/>
    </source>
</evidence>
<keyword evidence="4 9" id="KW-1133">Transmembrane helix</keyword>
<evidence type="ECO:0000259" key="10">
    <source>
        <dbReference type="Pfam" id="PF09976"/>
    </source>
</evidence>
<dbReference type="EMBL" id="CAADFA010000021">
    <property type="protein sequence ID" value="VFJ45109.1"/>
    <property type="molecule type" value="Genomic_DNA"/>
</dbReference>
<keyword evidence="6" id="KW-0143">Chaperone</keyword>
<feature type="domain" description="Ancillary SecYEG translocon subunit/Cell division coordinator CpoB TPR" evidence="10">
    <location>
        <begin position="16"/>
        <end position="203"/>
    </location>
</feature>
<proteinExistence type="inferred from homology"/>
<keyword evidence="2" id="KW-1003">Cell membrane</keyword>
<dbReference type="InterPro" id="IPR018704">
    <property type="entry name" value="SecYEG/CpoB_TPR"/>
</dbReference>
<dbReference type="InterPro" id="IPR011990">
    <property type="entry name" value="TPR-like_helical_dom_sf"/>
</dbReference>
<keyword evidence="5 9" id="KW-0472">Membrane</keyword>
<evidence type="ECO:0000256" key="6">
    <source>
        <dbReference type="ARBA" id="ARBA00023186"/>
    </source>
</evidence>
<dbReference type="Pfam" id="PF09976">
    <property type="entry name" value="TPR_21"/>
    <property type="match status" value="1"/>
</dbReference>
<feature type="transmembrane region" description="Helical" evidence="9">
    <location>
        <begin position="24"/>
        <end position="42"/>
    </location>
</feature>
<evidence type="ECO:0000256" key="1">
    <source>
        <dbReference type="ARBA" id="ARBA00004401"/>
    </source>
</evidence>
<gene>
    <name evidence="12" type="ORF">BECKFM1743A_GA0114220_103242</name>
    <name evidence="13" type="ORF">BECKFM1743B_GA0114221_101064</name>
    <name evidence="11" type="ORF">BECKFM1743C_GA0114222_1002114</name>
</gene>
<dbReference type="PANTHER" id="PTHR38035:SF1">
    <property type="entry name" value="ANCILLARY SECYEG TRANSLOCON SUBUNIT"/>
    <property type="match status" value="1"/>
</dbReference>
<dbReference type="EMBL" id="CAADEZ010000324">
    <property type="protein sequence ID" value="VFJ63108.1"/>
    <property type="molecule type" value="Genomic_DNA"/>
</dbReference>
<dbReference type="PIRSF" id="PIRSF006170">
    <property type="entry name" value="YfgM"/>
    <property type="match status" value="1"/>
</dbReference>
<dbReference type="PANTHER" id="PTHR38035">
    <property type="entry name" value="UPF0070 PROTEIN YFGM"/>
    <property type="match status" value="1"/>
</dbReference>
<accession>A0A450VXD3</accession>